<sequence>MCFVDLEKAYDQVPRSILWGALREYGVEGPLIRAAQSLNQRSRSLVRIAGLPFVTGSVHSSSSSSSSIMGSRYSRSHRSSVLSHFLFQVRDGSTETDPLIGKYCGSVLPAPVRSSSNFLWIRFKSDSSVSRAGFRAVHSWYCLPVSLSVCLSVCLSQMVNRGIRGLNATHLVFIYVSIACGGTFSGTGHLCSPYHPNAYPHNKNCEWVISQPEGYVVTLNFLSFDVEGGSCSYDFVEVRDGSMSSSPLLGTYCGVEIPPRLQSTQRSMYVRFTTDSSVSNHGFEAAYGCGDTLTSPSGTITSPGHPSIYPHGANCTWYITVSPGNLVQLVFESFNLEYHTNCNFDYVEVYDNGTTSPLIGKFCGSDRPPAIVSHSNRLWVKFHSDSAITYEGILTANRFYVPAFLCGLILTNSCCDANALMCALIYHECNKLLSASRACHDNVPSHLYLEGCGGTLTTASGGFSSPNYPLPYHPNAECYWTIRTSQGNQLLLSFSDFHLESSASCSYDYLAVSSGHHAVLGRLCGSQQPSTINSTGNQLYIKLRTDSSVAAGGFLASYSTGDLKQETHHHVQEGKDVLTIIICRCSYESKSQCSNVLVSGRYRGVVESLNFPRNYPASAQCSWTIQATTGNTINYTFTAFQLEGPASSSPLIGTFCGSQPPLPTSPQAPPSPWSSGPIPLCPSRGCGAELLGPSGSFNSPGYPDRYPENRECIWSISTAAGSSITLSIHEFDVEYHQDCNYDVLEGTVYGGPDLLAPQLAKLCTTTSSPLQVSSTGNHMTIRFKSDAYVSGRGFNASWAEVQGGRCPQVQT</sequence>
<reference evidence="5" key="2">
    <citation type="submission" date="2025-08" db="UniProtKB">
        <authorList>
            <consortium name="Ensembl"/>
        </authorList>
    </citation>
    <scope>IDENTIFICATION</scope>
</reference>
<protein>
    <recommendedName>
        <fullName evidence="4">CUB domain-containing protein</fullName>
    </recommendedName>
</protein>
<evidence type="ECO:0000256" key="1">
    <source>
        <dbReference type="ARBA" id="ARBA00022737"/>
    </source>
</evidence>
<dbReference type="Proteomes" id="UP000005226">
    <property type="component" value="Unplaced"/>
</dbReference>
<dbReference type="GeneTree" id="ENSGT00940000155299"/>
<evidence type="ECO:0000313" key="5">
    <source>
        <dbReference type="Ensembl" id="ENSTRUP00000068123.1"/>
    </source>
</evidence>
<dbReference type="InterPro" id="IPR000859">
    <property type="entry name" value="CUB_dom"/>
</dbReference>
<comment type="caution">
    <text evidence="3">Lacks conserved residue(s) required for the propagation of feature annotation.</text>
</comment>
<proteinExistence type="predicted"/>
<evidence type="ECO:0000313" key="6">
    <source>
        <dbReference type="Proteomes" id="UP000005226"/>
    </source>
</evidence>
<feature type="domain" description="CUB" evidence="4">
    <location>
        <begin position="87"/>
        <end position="141"/>
    </location>
</feature>
<feature type="domain" description="CUB" evidence="4">
    <location>
        <begin position="686"/>
        <end position="801"/>
    </location>
</feature>
<dbReference type="FunFam" id="2.60.120.290:FF:000005">
    <property type="entry name" value="Procollagen C-endopeptidase enhancer 1"/>
    <property type="match status" value="1"/>
</dbReference>
<evidence type="ECO:0000259" key="4">
    <source>
        <dbReference type="PROSITE" id="PS01180"/>
    </source>
</evidence>
<feature type="domain" description="CUB" evidence="4">
    <location>
        <begin position="289"/>
        <end position="400"/>
    </location>
</feature>
<evidence type="ECO:0000256" key="2">
    <source>
        <dbReference type="ARBA" id="ARBA00023157"/>
    </source>
</evidence>
<evidence type="ECO:0000256" key="3">
    <source>
        <dbReference type="PROSITE-ProRule" id="PRU00059"/>
    </source>
</evidence>
<dbReference type="Pfam" id="PF00431">
    <property type="entry name" value="CUB"/>
    <property type="match status" value="6"/>
</dbReference>
<dbReference type="PROSITE" id="PS01180">
    <property type="entry name" value="CUB"/>
    <property type="match status" value="6"/>
</dbReference>
<name>A0A674N4D4_TAKRU</name>
<organism evidence="5 6">
    <name type="scientific">Takifugu rubripes</name>
    <name type="common">Japanese pufferfish</name>
    <name type="synonym">Fugu rubripes</name>
    <dbReference type="NCBI Taxonomy" id="31033"/>
    <lineage>
        <taxon>Eukaryota</taxon>
        <taxon>Metazoa</taxon>
        <taxon>Chordata</taxon>
        <taxon>Craniata</taxon>
        <taxon>Vertebrata</taxon>
        <taxon>Euteleostomi</taxon>
        <taxon>Actinopterygii</taxon>
        <taxon>Neopterygii</taxon>
        <taxon>Teleostei</taxon>
        <taxon>Neoteleostei</taxon>
        <taxon>Acanthomorphata</taxon>
        <taxon>Eupercaria</taxon>
        <taxon>Tetraodontiformes</taxon>
        <taxon>Tetradontoidea</taxon>
        <taxon>Tetraodontidae</taxon>
        <taxon>Takifugu</taxon>
    </lineage>
</organism>
<dbReference type="PANTHER" id="PTHR24251">
    <property type="entry name" value="OVOCHYMASE-RELATED"/>
    <property type="match status" value="1"/>
</dbReference>
<reference evidence="5" key="3">
    <citation type="submission" date="2025-09" db="UniProtKB">
        <authorList>
            <consortium name="Ensembl"/>
        </authorList>
    </citation>
    <scope>IDENTIFICATION</scope>
</reference>
<dbReference type="SUPFAM" id="SSF49854">
    <property type="entry name" value="Spermadhesin, CUB domain"/>
    <property type="match status" value="6"/>
</dbReference>
<reference evidence="5" key="1">
    <citation type="journal article" date="2011" name="Genome Biol. Evol.">
        <title>Integration of the genetic map and genome assembly of fugu facilitates insights into distinct features of genome evolution in teleosts and mammals.</title>
        <authorList>
            <person name="Kai W."/>
            <person name="Kikuchi K."/>
            <person name="Tohari S."/>
            <person name="Chew A.K."/>
            <person name="Tay A."/>
            <person name="Fujiwara A."/>
            <person name="Hosoya S."/>
            <person name="Suetake H."/>
            <person name="Naruse K."/>
            <person name="Brenner S."/>
            <person name="Suzuki Y."/>
            <person name="Venkatesh B."/>
        </authorList>
    </citation>
    <scope>NUCLEOTIDE SEQUENCE [LARGE SCALE GENOMIC DNA]</scope>
</reference>
<feature type="domain" description="CUB" evidence="4">
    <location>
        <begin position="593"/>
        <end position="661"/>
    </location>
</feature>
<dbReference type="InterPro" id="IPR035914">
    <property type="entry name" value="Sperma_CUB_dom_sf"/>
</dbReference>
<dbReference type="OMA" id="SGFEECC"/>
<dbReference type="InParanoid" id="A0A674N4D4"/>
<dbReference type="FunFam" id="2.60.120.290:FF:000013">
    <property type="entry name" value="Membrane frizzled-related protein"/>
    <property type="match status" value="3"/>
</dbReference>
<feature type="domain" description="CUB" evidence="4">
    <location>
        <begin position="452"/>
        <end position="561"/>
    </location>
</feature>
<dbReference type="SMART" id="SM00042">
    <property type="entry name" value="CUB"/>
    <property type="match status" value="6"/>
</dbReference>
<feature type="domain" description="CUB" evidence="4">
    <location>
        <begin position="180"/>
        <end position="290"/>
    </location>
</feature>
<keyword evidence="2" id="KW-1015">Disulfide bond</keyword>
<dbReference type="CDD" id="cd00041">
    <property type="entry name" value="CUB"/>
    <property type="match status" value="5"/>
</dbReference>
<dbReference type="Gene3D" id="2.60.120.290">
    <property type="entry name" value="Spermadhesin, CUB domain"/>
    <property type="match status" value="6"/>
</dbReference>
<dbReference type="Ensembl" id="ENSTRUT00000069783.1">
    <property type="protein sequence ID" value="ENSTRUP00000068123.1"/>
    <property type="gene ID" value="ENSTRUG00000026582.1"/>
</dbReference>
<accession>A0A674N4D4</accession>
<keyword evidence="1" id="KW-0677">Repeat</keyword>
<keyword evidence="6" id="KW-1185">Reference proteome</keyword>
<dbReference type="AlphaFoldDB" id="A0A674N4D4"/>